<evidence type="ECO:0000313" key="2">
    <source>
        <dbReference type="Proteomes" id="UP000030700"/>
    </source>
</evidence>
<accession>A0A0S6VWG8</accession>
<dbReference type="STRING" id="1499966.U14_00288"/>
<protein>
    <submittedName>
        <fullName evidence="1">Uncharacterized protein</fullName>
    </submittedName>
</protein>
<proteinExistence type="predicted"/>
<dbReference type="Proteomes" id="UP000030700">
    <property type="component" value="Unassembled WGS sequence"/>
</dbReference>
<organism evidence="1">
    <name type="scientific">Candidatus Moduliflexus flocculans</name>
    <dbReference type="NCBI Taxonomy" id="1499966"/>
    <lineage>
        <taxon>Bacteria</taxon>
        <taxon>Candidatus Moduliflexota</taxon>
        <taxon>Candidatus Moduliflexia</taxon>
        <taxon>Candidatus Moduliflexales</taxon>
        <taxon>Candidatus Moduliflexaceae</taxon>
    </lineage>
</organism>
<reference evidence="1" key="1">
    <citation type="journal article" date="2015" name="PeerJ">
        <title>First genomic representation of candidate bacterial phylum KSB3 points to enhanced environmental sensing as a trigger of wastewater bulking.</title>
        <authorList>
            <person name="Sekiguchi Y."/>
            <person name="Ohashi A."/>
            <person name="Parks D.H."/>
            <person name="Yamauchi T."/>
            <person name="Tyson G.W."/>
            <person name="Hugenholtz P."/>
        </authorList>
    </citation>
    <scope>NUCLEOTIDE SEQUENCE [LARGE SCALE GENOMIC DNA]</scope>
</reference>
<sequence length="80" mass="9347">MIAIRQIQDVTSEMITVRIPKNFPSKRAEIIILPVEEFSANEQETMLQIVLLNAPTICEDELAGFEHVREWMNTWNVKEF</sequence>
<dbReference type="HOGENOM" id="CLU_2582546_0_0_0"/>
<evidence type="ECO:0000313" key="1">
    <source>
        <dbReference type="EMBL" id="GAK49070.1"/>
    </source>
</evidence>
<dbReference type="AlphaFoldDB" id="A0A0S6VWG8"/>
<dbReference type="EMBL" id="DF820455">
    <property type="protein sequence ID" value="GAK49070.1"/>
    <property type="molecule type" value="Genomic_DNA"/>
</dbReference>
<name>A0A0S6VWG8_9BACT</name>
<keyword evidence="2" id="KW-1185">Reference proteome</keyword>
<gene>
    <name evidence="1" type="ORF">U14_00288</name>
</gene>